<accession>A0A8K0NJ57</accession>
<keyword evidence="2" id="KW-0143">Chaperone</keyword>
<feature type="domain" description="Nas2 N-terminal" evidence="6">
    <location>
        <begin position="28"/>
        <end position="106"/>
    </location>
</feature>
<evidence type="ECO:0000313" key="7">
    <source>
        <dbReference type="EMBL" id="KAG5919057.1"/>
    </source>
</evidence>
<gene>
    <name evidence="7" type="ORF">E4U42_006615</name>
</gene>
<sequence>MDNLHAPTVPSGMTNGATTNGTGRHLSLAELQRKKIDLEQELEALGGVLESQGVNMQTPLITSDGFPRSDIDVAKIRTTRAQIIRLKNDYTDLMLEIEKHLHEHFASLDETAESGSEPGQAASNGVAMLPDSEVFDLDEPFAKVNTVAADSPADRAGLRQGDMIRNFGYVNKTNHDNLAKVAECVQGNEGRNIFVKISRASDASQRQELRLTLTPTRDWGGRGLLGCHIVPL</sequence>
<dbReference type="InterPro" id="IPR036034">
    <property type="entry name" value="PDZ_sf"/>
</dbReference>
<feature type="domain" description="PDZ" evidence="5">
    <location>
        <begin position="144"/>
        <end position="199"/>
    </location>
</feature>
<dbReference type="GO" id="GO:0070682">
    <property type="term" value="P:proteasome regulatory particle assembly"/>
    <property type="evidence" value="ECO:0007669"/>
    <property type="project" value="InterPro"/>
</dbReference>
<organism evidence="7 8">
    <name type="scientific">Claviceps africana</name>
    <dbReference type="NCBI Taxonomy" id="83212"/>
    <lineage>
        <taxon>Eukaryota</taxon>
        <taxon>Fungi</taxon>
        <taxon>Dikarya</taxon>
        <taxon>Ascomycota</taxon>
        <taxon>Pezizomycotina</taxon>
        <taxon>Sordariomycetes</taxon>
        <taxon>Hypocreomycetidae</taxon>
        <taxon>Hypocreales</taxon>
        <taxon>Clavicipitaceae</taxon>
        <taxon>Claviceps</taxon>
    </lineage>
</organism>
<dbReference type="SUPFAM" id="SSF50156">
    <property type="entry name" value="PDZ domain-like"/>
    <property type="match status" value="1"/>
</dbReference>
<evidence type="ECO:0000313" key="8">
    <source>
        <dbReference type="Proteomes" id="UP000811619"/>
    </source>
</evidence>
<dbReference type="Pfam" id="PF17820">
    <property type="entry name" value="PDZ_6"/>
    <property type="match status" value="1"/>
</dbReference>
<dbReference type="Pfam" id="PF18265">
    <property type="entry name" value="Nas2_N"/>
    <property type="match status" value="1"/>
</dbReference>
<comment type="similarity">
    <text evidence="1">Belongs to the proteasome subunit p27 family.</text>
</comment>
<dbReference type="PANTHER" id="PTHR12651:SF1">
    <property type="entry name" value="26S PROTEASOME NON-ATPASE REGULATORY SUBUNIT 9"/>
    <property type="match status" value="1"/>
</dbReference>
<dbReference type="EMBL" id="SRPY01000695">
    <property type="protein sequence ID" value="KAG5919057.1"/>
    <property type="molecule type" value="Genomic_DNA"/>
</dbReference>
<evidence type="ECO:0000256" key="3">
    <source>
        <dbReference type="ARBA" id="ARBA00068021"/>
    </source>
</evidence>
<dbReference type="GO" id="GO:0005634">
    <property type="term" value="C:nucleus"/>
    <property type="evidence" value="ECO:0007669"/>
    <property type="project" value="TreeGrafter"/>
</dbReference>
<evidence type="ECO:0000256" key="4">
    <source>
        <dbReference type="SAM" id="MobiDB-lite"/>
    </source>
</evidence>
<name>A0A8K0NJ57_9HYPO</name>
<keyword evidence="8" id="KW-1185">Reference proteome</keyword>
<feature type="region of interest" description="Disordered" evidence="4">
    <location>
        <begin position="1"/>
        <end position="22"/>
    </location>
</feature>
<evidence type="ECO:0000259" key="6">
    <source>
        <dbReference type="Pfam" id="PF18265"/>
    </source>
</evidence>
<evidence type="ECO:0000256" key="2">
    <source>
        <dbReference type="ARBA" id="ARBA00023186"/>
    </source>
</evidence>
<dbReference type="Gene3D" id="6.10.140.1710">
    <property type="match status" value="1"/>
</dbReference>
<dbReference type="InterPro" id="IPR035269">
    <property type="entry name" value="PSMD9"/>
</dbReference>
<dbReference type="Gene3D" id="2.30.42.10">
    <property type="match status" value="1"/>
</dbReference>
<dbReference type="InterPro" id="IPR040815">
    <property type="entry name" value="Nas2_N"/>
</dbReference>
<evidence type="ECO:0000259" key="5">
    <source>
        <dbReference type="Pfam" id="PF17820"/>
    </source>
</evidence>
<proteinExistence type="inferred from homology"/>
<dbReference type="FunFam" id="2.30.42.10:FF:000107">
    <property type="entry name" value="26S proteasome non-ATPase regulatory subunit 9"/>
    <property type="match status" value="1"/>
</dbReference>
<comment type="caution">
    <text evidence="7">The sequence shown here is derived from an EMBL/GenBank/DDBJ whole genome shotgun (WGS) entry which is preliminary data.</text>
</comment>
<dbReference type="InterPro" id="IPR041489">
    <property type="entry name" value="PDZ_6"/>
</dbReference>
<dbReference type="PANTHER" id="PTHR12651">
    <property type="entry name" value="26S PROTEASOME NON-ATPASE REGULATORY SUBUNIT 9"/>
    <property type="match status" value="1"/>
</dbReference>
<dbReference type="AlphaFoldDB" id="A0A8K0NJ57"/>
<dbReference type="Proteomes" id="UP000811619">
    <property type="component" value="Unassembled WGS sequence"/>
</dbReference>
<protein>
    <recommendedName>
        <fullName evidence="3">Probable 26S proteasome regulatory subunit p27</fullName>
    </recommendedName>
</protein>
<dbReference type="GO" id="GO:0005737">
    <property type="term" value="C:cytoplasm"/>
    <property type="evidence" value="ECO:0007669"/>
    <property type="project" value="TreeGrafter"/>
</dbReference>
<feature type="compositionally biased region" description="Low complexity" evidence="4">
    <location>
        <begin position="12"/>
        <end position="22"/>
    </location>
</feature>
<reference evidence="7" key="1">
    <citation type="journal article" date="2020" name="bioRxiv">
        <title>Whole genome comparisons of ergot fungi reveals the divergence and evolution of species within the genus Claviceps are the result of varying mechanisms driving genome evolution and host range expansion.</title>
        <authorList>
            <person name="Wyka S.A."/>
            <person name="Mondo S.J."/>
            <person name="Liu M."/>
            <person name="Dettman J."/>
            <person name="Nalam V."/>
            <person name="Broders K.D."/>
        </authorList>
    </citation>
    <scope>NUCLEOTIDE SEQUENCE</scope>
    <source>
        <strain evidence="7">CCC 489</strain>
    </source>
</reference>
<dbReference type="OrthoDB" id="72325at2759"/>
<evidence type="ECO:0000256" key="1">
    <source>
        <dbReference type="ARBA" id="ARBA00005256"/>
    </source>
</evidence>